<dbReference type="SMART" id="SM00450">
    <property type="entry name" value="RHOD"/>
    <property type="match status" value="2"/>
</dbReference>
<keyword evidence="2" id="KW-0677">Repeat</keyword>
<dbReference type="PROSITE" id="PS00380">
    <property type="entry name" value="RHODANESE_1"/>
    <property type="match status" value="1"/>
</dbReference>
<name>A0A6L8W853_9PROT</name>
<dbReference type="Gene3D" id="3.40.250.10">
    <property type="entry name" value="Rhodanese-like domain"/>
    <property type="match status" value="2"/>
</dbReference>
<dbReference type="Pfam" id="PF00581">
    <property type="entry name" value="Rhodanese"/>
    <property type="match status" value="2"/>
</dbReference>
<sequence length="293" mass="32165">MNETPSQYSEALVTCDWLEAHLNDPDLVVFDCTTYLVPTEGPNRPYDIQSGKADYDAGHIPGAGYFDLQKHFSVADSPYRFTLPPAQETAAAFARHGVSDGKRVVLYSRKNLQWATRFWWMLRWLGFDNVAILDGGYDKWVADGRITSTSQCKYEAGQLSINLRPELFVGKDVVQSAIGAGEVCTINALTADLHRGENPRYGRPGRIPGSVNVPATTLFNPETIELLPIDTVAQAFAGIGADPTKRIIVYCGGGIAATLDAFLLHELGYRDIAVYDNSMSEWANNVSLPIETG</sequence>
<dbReference type="InterPro" id="IPR001307">
    <property type="entry name" value="Thiosulphate_STrfase_CS"/>
</dbReference>
<dbReference type="CDD" id="cd01449">
    <property type="entry name" value="TST_Repeat_2"/>
    <property type="match status" value="1"/>
</dbReference>
<evidence type="ECO:0000313" key="5">
    <source>
        <dbReference type="Proteomes" id="UP000476030"/>
    </source>
</evidence>
<dbReference type="AlphaFoldDB" id="A0A6L8W853"/>
<dbReference type="PANTHER" id="PTHR11364:SF27">
    <property type="entry name" value="SULFURTRANSFERASE"/>
    <property type="match status" value="1"/>
</dbReference>
<feature type="domain" description="Rhodanese" evidence="3">
    <location>
        <begin position="205"/>
        <end position="291"/>
    </location>
</feature>
<dbReference type="PROSITE" id="PS50206">
    <property type="entry name" value="RHODANESE_3"/>
    <property type="match status" value="2"/>
</dbReference>
<evidence type="ECO:0000259" key="3">
    <source>
        <dbReference type="PROSITE" id="PS50206"/>
    </source>
</evidence>
<dbReference type="GO" id="GO:0004792">
    <property type="term" value="F:thiosulfate-cyanide sulfurtransferase activity"/>
    <property type="evidence" value="ECO:0007669"/>
    <property type="project" value="InterPro"/>
</dbReference>
<proteinExistence type="predicted"/>
<keyword evidence="1" id="KW-0808">Transferase</keyword>
<organism evidence="4 5">
    <name type="scientific">Sneathiella litorea</name>
    <dbReference type="NCBI Taxonomy" id="2606216"/>
    <lineage>
        <taxon>Bacteria</taxon>
        <taxon>Pseudomonadati</taxon>
        <taxon>Pseudomonadota</taxon>
        <taxon>Alphaproteobacteria</taxon>
        <taxon>Sneathiellales</taxon>
        <taxon>Sneathiellaceae</taxon>
        <taxon>Sneathiella</taxon>
    </lineage>
</organism>
<evidence type="ECO:0000256" key="1">
    <source>
        <dbReference type="ARBA" id="ARBA00022679"/>
    </source>
</evidence>
<reference evidence="4 5" key="1">
    <citation type="submission" date="2019-12" db="EMBL/GenBank/DDBJ databases">
        <title>Snethiella sp. nov. sp. isolated from sea sand.</title>
        <authorList>
            <person name="Kim J."/>
            <person name="Jeong S.E."/>
            <person name="Jung H.S."/>
            <person name="Jeon C.O."/>
        </authorList>
    </citation>
    <scope>NUCLEOTIDE SEQUENCE [LARGE SCALE GENOMIC DNA]</scope>
    <source>
        <strain evidence="4 5">DP05</strain>
    </source>
</reference>
<dbReference type="CDD" id="cd01448">
    <property type="entry name" value="TST_Repeat_1"/>
    <property type="match status" value="1"/>
</dbReference>
<dbReference type="EMBL" id="WTUW01000002">
    <property type="protein sequence ID" value="MZR30694.1"/>
    <property type="molecule type" value="Genomic_DNA"/>
</dbReference>
<evidence type="ECO:0000313" key="4">
    <source>
        <dbReference type="EMBL" id="MZR30694.1"/>
    </source>
</evidence>
<accession>A0A6L8W853</accession>
<keyword evidence="5" id="KW-1185">Reference proteome</keyword>
<dbReference type="Proteomes" id="UP000476030">
    <property type="component" value="Unassembled WGS sequence"/>
</dbReference>
<dbReference type="InterPro" id="IPR045078">
    <property type="entry name" value="TST/MPST-like"/>
</dbReference>
<comment type="caution">
    <text evidence="4">The sequence shown here is derived from an EMBL/GenBank/DDBJ whole genome shotgun (WGS) entry which is preliminary data.</text>
</comment>
<protein>
    <recommendedName>
        <fullName evidence="3">Rhodanese domain-containing protein</fullName>
    </recommendedName>
</protein>
<gene>
    <name evidence="4" type="ORF">GQE98_08605</name>
</gene>
<dbReference type="SUPFAM" id="SSF52821">
    <property type="entry name" value="Rhodanese/Cell cycle control phosphatase"/>
    <property type="match status" value="2"/>
</dbReference>
<dbReference type="PANTHER" id="PTHR11364">
    <property type="entry name" value="THIOSULFATE SULFERTANSFERASE"/>
    <property type="match status" value="1"/>
</dbReference>
<dbReference type="InterPro" id="IPR036873">
    <property type="entry name" value="Rhodanese-like_dom_sf"/>
</dbReference>
<dbReference type="RefSeq" id="WP_161315252.1">
    <property type="nucleotide sequence ID" value="NZ_WTUW01000002.1"/>
</dbReference>
<dbReference type="InterPro" id="IPR001763">
    <property type="entry name" value="Rhodanese-like_dom"/>
</dbReference>
<feature type="domain" description="Rhodanese" evidence="3">
    <location>
        <begin position="53"/>
        <end position="149"/>
    </location>
</feature>
<evidence type="ECO:0000256" key="2">
    <source>
        <dbReference type="ARBA" id="ARBA00022737"/>
    </source>
</evidence>